<dbReference type="InterPro" id="IPR027031">
    <property type="entry name" value="Gly-tRNA_synthase/POLG2"/>
</dbReference>
<keyword evidence="7" id="KW-0808">Transferase</keyword>
<dbReference type="PRINTS" id="PR01043">
    <property type="entry name" value="TRNASYNTHGLY"/>
</dbReference>
<evidence type="ECO:0000256" key="2">
    <source>
        <dbReference type="ARBA" id="ARBA00008226"/>
    </source>
</evidence>
<gene>
    <name evidence="15" type="primary">GRS1</name>
    <name evidence="15" type="ORF">H4R18_004542</name>
</gene>
<evidence type="ECO:0000256" key="9">
    <source>
        <dbReference type="ARBA" id="ARBA00022840"/>
    </source>
</evidence>
<comment type="caution">
    <text evidence="15">The sequence shown here is derived from an EMBL/GenBank/DDBJ whole genome shotgun (WGS) entry which is preliminary data.</text>
</comment>
<dbReference type="FunFam" id="3.30.720.200:FF:000001">
    <property type="entry name" value="Glycine--tRNA ligase 2"/>
    <property type="match status" value="1"/>
</dbReference>
<sequence>MANGELNVDRSALDQLLQKRFFIAPSFEIYGGIKGLYDFGPTGTALQQNLIGLWRQHFVIEEDMLEIDCSIITPSRVLETSGHVEKFADWMCRDTVSNDFLRADHLVEEVLEARLEGDALARGMAEVSIQADAAAKQAGAKKSKKKGGAAAPVRLDDEAADRFRGILAQIDNYDGAALGELIVKYDIRNPATGNAVTAPMPFNLMFGTSIGPTGALKGFLRPETAQGQFMNFSRLLEFNNQKMPFASAMIGRSFRNEISPRQGILRVREFTMAEVEHFVDPLNKAHPRFDEVAGLTLPLLPAARQLEEKTDPVFMTVGDAVGQGIVNNQTLGYFLGRIYLYLMKIGIRGDLLRFRQHMGNEMAHYACDCWDAEIKTTDGWIECVGCADRSAYDLTKHSEATNKKLVVQENLPEPLVYEKLVCVPNSKVFGPRLRRAAAAVERHLAALPEAELAALRDALVRDGRATVTLAGTAADGAHEITADMVAIEKQTITEHVRVYTPNVIEPSFGIGRILHALIEHSYSVRAGDGQRAVLGFNPLVAPFKCLVLPLSGNASFAKPLREVARRLRAAGVPARVDDTASASIGRRYARNDEIGTPFAITVDFQTAEDNTVTLRERDTTNQIRGPLQEMVEVVKSLVDGASTWSDVLGRYPLIDAVASDTEA</sequence>
<dbReference type="Gene3D" id="3.30.930.10">
    <property type="entry name" value="Bira Bifunctional Protein, Domain 2"/>
    <property type="match status" value="1"/>
</dbReference>
<dbReference type="CDD" id="cd00858">
    <property type="entry name" value="GlyRS_anticodon"/>
    <property type="match status" value="1"/>
</dbReference>
<evidence type="ECO:0000256" key="1">
    <source>
        <dbReference type="ARBA" id="ARBA00004496"/>
    </source>
</evidence>
<dbReference type="FunFam" id="3.40.50.800:FF:000004">
    <property type="entry name" value="Glycine--tRNA ligase 2"/>
    <property type="match status" value="1"/>
</dbReference>
<comment type="subunit">
    <text evidence="3">Homodimer.</text>
</comment>
<evidence type="ECO:0000259" key="14">
    <source>
        <dbReference type="PROSITE" id="PS50862"/>
    </source>
</evidence>
<dbReference type="EC" id="6.1.1.14" evidence="4"/>
<dbReference type="Gene3D" id="3.40.50.800">
    <property type="entry name" value="Anticodon-binding domain"/>
    <property type="match status" value="1"/>
</dbReference>
<evidence type="ECO:0000256" key="13">
    <source>
        <dbReference type="ARBA" id="ARBA00051967"/>
    </source>
</evidence>
<dbReference type="NCBIfam" id="NF003211">
    <property type="entry name" value="PRK04173.1"/>
    <property type="match status" value="1"/>
</dbReference>
<dbReference type="InterPro" id="IPR045864">
    <property type="entry name" value="aa-tRNA-synth_II/BPL/LPL"/>
</dbReference>
<evidence type="ECO:0000313" key="15">
    <source>
        <dbReference type="EMBL" id="KAJ2778545.1"/>
    </source>
</evidence>
<name>A0A9W8H5E0_9FUNG</name>
<dbReference type="PROSITE" id="PS50862">
    <property type="entry name" value="AA_TRNA_LIGASE_II"/>
    <property type="match status" value="1"/>
</dbReference>
<evidence type="ECO:0000256" key="4">
    <source>
        <dbReference type="ARBA" id="ARBA00012829"/>
    </source>
</evidence>
<feature type="domain" description="Aminoacyl-transfer RNA synthetases class-II family profile" evidence="14">
    <location>
        <begin position="219"/>
        <end position="538"/>
    </location>
</feature>
<organism evidence="15 16">
    <name type="scientific">Coemansia javaensis</name>
    <dbReference type="NCBI Taxonomy" id="2761396"/>
    <lineage>
        <taxon>Eukaryota</taxon>
        <taxon>Fungi</taxon>
        <taxon>Fungi incertae sedis</taxon>
        <taxon>Zoopagomycota</taxon>
        <taxon>Kickxellomycotina</taxon>
        <taxon>Kickxellomycetes</taxon>
        <taxon>Kickxellales</taxon>
        <taxon>Kickxellaceae</taxon>
        <taxon>Coemansia</taxon>
    </lineage>
</organism>
<keyword evidence="6 15" id="KW-0436">Ligase</keyword>
<dbReference type="InterPro" id="IPR002315">
    <property type="entry name" value="tRNA-synt_gly"/>
</dbReference>
<dbReference type="PANTHER" id="PTHR10745:SF0">
    <property type="entry name" value="GLYCINE--TRNA LIGASE"/>
    <property type="match status" value="1"/>
</dbReference>
<evidence type="ECO:0000256" key="5">
    <source>
        <dbReference type="ARBA" id="ARBA00022490"/>
    </source>
</evidence>
<dbReference type="GO" id="GO:0016740">
    <property type="term" value="F:transferase activity"/>
    <property type="evidence" value="ECO:0007669"/>
    <property type="project" value="UniProtKB-KW"/>
</dbReference>
<comment type="subcellular location">
    <subcellularLocation>
        <location evidence="1">Cytoplasm</location>
    </subcellularLocation>
</comment>
<dbReference type="OrthoDB" id="57698at2759"/>
<comment type="similarity">
    <text evidence="2">Belongs to the class-II aminoacyl-tRNA synthetase family.</text>
</comment>
<dbReference type="InterPro" id="IPR006195">
    <property type="entry name" value="aa-tRNA-synth_II"/>
</dbReference>
<dbReference type="AlphaFoldDB" id="A0A9W8H5E0"/>
<dbReference type="InterPro" id="IPR033731">
    <property type="entry name" value="GlyRS-like_core"/>
</dbReference>
<dbReference type="NCBIfam" id="TIGR00389">
    <property type="entry name" value="glyS_dimeric"/>
    <property type="match status" value="1"/>
</dbReference>
<evidence type="ECO:0000256" key="3">
    <source>
        <dbReference type="ARBA" id="ARBA00011738"/>
    </source>
</evidence>
<dbReference type="InterPro" id="IPR004154">
    <property type="entry name" value="Anticodon-bd"/>
</dbReference>
<evidence type="ECO:0000313" key="16">
    <source>
        <dbReference type="Proteomes" id="UP001140217"/>
    </source>
</evidence>
<dbReference type="EMBL" id="JANBUL010000223">
    <property type="protein sequence ID" value="KAJ2778545.1"/>
    <property type="molecule type" value="Genomic_DNA"/>
</dbReference>
<dbReference type="GO" id="GO:0005524">
    <property type="term" value="F:ATP binding"/>
    <property type="evidence" value="ECO:0007669"/>
    <property type="project" value="UniProtKB-KW"/>
</dbReference>
<accession>A0A9W8H5E0</accession>
<dbReference type="Gene3D" id="3.30.720.200">
    <property type="match status" value="1"/>
</dbReference>
<keyword evidence="10" id="KW-0648">Protein biosynthesis</keyword>
<reference evidence="15" key="1">
    <citation type="submission" date="2022-07" db="EMBL/GenBank/DDBJ databases">
        <title>Phylogenomic reconstructions and comparative analyses of Kickxellomycotina fungi.</title>
        <authorList>
            <person name="Reynolds N.K."/>
            <person name="Stajich J.E."/>
            <person name="Barry K."/>
            <person name="Grigoriev I.V."/>
            <person name="Crous P."/>
            <person name="Smith M.E."/>
        </authorList>
    </citation>
    <scope>NUCLEOTIDE SEQUENCE</scope>
    <source>
        <strain evidence="15">NBRC 105414</strain>
    </source>
</reference>
<dbReference type="Gene3D" id="3.30.40.230">
    <property type="match status" value="1"/>
</dbReference>
<dbReference type="GO" id="GO:0005739">
    <property type="term" value="C:mitochondrion"/>
    <property type="evidence" value="ECO:0007669"/>
    <property type="project" value="TreeGrafter"/>
</dbReference>
<protein>
    <recommendedName>
        <fullName evidence="4">glycine--tRNA ligase</fullName>
        <ecNumber evidence="4">6.1.1.14</ecNumber>
    </recommendedName>
    <alternativeName>
        <fullName evidence="12">Diadenosine tetraphosphate synthetase</fullName>
    </alternativeName>
</protein>
<keyword evidence="5" id="KW-0963">Cytoplasm</keyword>
<comment type="catalytic activity">
    <reaction evidence="13">
        <text>2 ATP + H(+) = P(1),P(4)-bis(5'-adenosyl) tetraphosphate + diphosphate</text>
        <dbReference type="Rhea" id="RHEA:34935"/>
        <dbReference type="ChEBI" id="CHEBI:15378"/>
        <dbReference type="ChEBI" id="CHEBI:30616"/>
        <dbReference type="ChEBI" id="CHEBI:33019"/>
        <dbReference type="ChEBI" id="CHEBI:58141"/>
    </reaction>
</comment>
<dbReference type="InterPro" id="IPR036621">
    <property type="entry name" value="Anticodon-bd_dom_sf"/>
</dbReference>
<keyword evidence="9" id="KW-0067">ATP-binding</keyword>
<evidence type="ECO:0000256" key="8">
    <source>
        <dbReference type="ARBA" id="ARBA00022741"/>
    </source>
</evidence>
<dbReference type="FunFam" id="3.30.930.10:FF:000158">
    <property type="entry name" value="Glycyl-tRNA synthetase"/>
    <property type="match status" value="1"/>
</dbReference>
<evidence type="ECO:0000256" key="7">
    <source>
        <dbReference type="ARBA" id="ARBA00022679"/>
    </source>
</evidence>
<dbReference type="Proteomes" id="UP001140217">
    <property type="component" value="Unassembled WGS sequence"/>
</dbReference>
<dbReference type="SUPFAM" id="SSF55681">
    <property type="entry name" value="Class II aaRS and biotin synthetases"/>
    <property type="match status" value="1"/>
</dbReference>
<keyword evidence="8" id="KW-0547">Nucleotide-binding</keyword>
<evidence type="ECO:0000256" key="6">
    <source>
        <dbReference type="ARBA" id="ARBA00022598"/>
    </source>
</evidence>
<dbReference type="Pfam" id="PF03129">
    <property type="entry name" value="HGTP_anticodon"/>
    <property type="match status" value="1"/>
</dbReference>
<evidence type="ECO:0000256" key="10">
    <source>
        <dbReference type="ARBA" id="ARBA00022917"/>
    </source>
</evidence>
<dbReference type="SUPFAM" id="SSF52954">
    <property type="entry name" value="Class II aaRS ABD-related"/>
    <property type="match status" value="1"/>
</dbReference>
<keyword evidence="11" id="KW-0030">Aminoacyl-tRNA synthetase</keyword>
<proteinExistence type="inferred from homology"/>
<dbReference type="CDD" id="cd00774">
    <property type="entry name" value="GlyRS-like_core"/>
    <property type="match status" value="1"/>
</dbReference>
<dbReference type="GO" id="GO:0004820">
    <property type="term" value="F:glycine-tRNA ligase activity"/>
    <property type="evidence" value="ECO:0007669"/>
    <property type="project" value="UniProtKB-EC"/>
</dbReference>
<dbReference type="PANTHER" id="PTHR10745">
    <property type="entry name" value="GLYCYL-TRNA SYNTHETASE/DNA POLYMERASE SUBUNIT GAMMA-2"/>
    <property type="match status" value="1"/>
</dbReference>
<evidence type="ECO:0000256" key="11">
    <source>
        <dbReference type="ARBA" id="ARBA00023146"/>
    </source>
</evidence>
<evidence type="ECO:0000256" key="12">
    <source>
        <dbReference type="ARBA" id="ARBA00030057"/>
    </source>
</evidence>
<keyword evidence="16" id="KW-1185">Reference proteome</keyword>
<dbReference type="GO" id="GO:0070150">
    <property type="term" value="P:mitochondrial glycyl-tRNA aminoacylation"/>
    <property type="evidence" value="ECO:0007669"/>
    <property type="project" value="TreeGrafter"/>
</dbReference>
<dbReference type="FunFam" id="3.30.930.10:FF:000010">
    <property type="entry name" value="Glycyl-tRNA synthetase 1"/>
    <property type="match status" value="1"/>
</dbReference>